<reference evidence="2" key="1">
    <citation type="journal article" date="2019" name="Int. J. Syst. Evol. Microbiol.">
        <title>The Global Catalogue of Microorganisms (GCM) 10K type strain sequencing project: providing services to taxonomists for standard genome sequencing and annotation.</title>
        <authorList>
            <consortium name="The Broad Institute Genomics Platform"/>
            <consortium name="The Broad Institute Genome Sequencing Center for Infectious Disease"/>
            <person name="Wu L."/>
            <person name="Ma J."/>
        </authorList>
    </citation>
    <scope>NUCLEOTIDE SEQUENCE [LARGE SCALE GENOMIC DNA]</scope>
    <source>
        <strain evidence="2">JCM 17563</strain>
    </source>
</reference>
<dbReference type="EMBL" id="BAABBQ010000001">
    <property type="protein sequence ID" value="GAA4009935.1"/>
    <property type="molecule type" value="Genomic_DNA"/>
</dbReference>
<dbReference type="SUPFAM" id="SSF56059">
    <property type="entry name" value="Glutathione synthetase ATP-binding domain-like"/>
    <property type="match status" value="1"/>
</dbReference>
<protein>
    <submittedName>
        <fullName evidence="1">ATP-grasp domain protein</fullName>
    </submittedName>
</protein>
<dbReference type="Proteomes" id="UP001500235">
    <property type="component" value="Unassembled WGS sequence"/>
</dbReference>
<dbReference type="InterPro" id="IPR053191">
    <property type="entry name" value="DcsG_Biosynth_Enzyme"/>
</dbReference>
<name>A0ABP7SD57_9SPHN</name>
<dbReference type="PANTHER" id="PTHR39217">
    <property type="match status" value="1"/>
</dbReference>
<comment type="caution">
    <text evidence="1">The sequence shown here is derived from an EMBL/GenBank/DDBJ whole genome shotgun (WGS) entry which is preliminary data.</text>
</comment>
<keyword evidence="2" id="KW-1185">Reference proteome</keyword>
<proteinExistence type="predicted"/>
<accession>A0ABP7SD57</accession>
<dbReference type="PANTHER" id="PTHR39217:SF1">
    <property type="entry name" value="GLUTATHIONE SYNTHETASE"/>
    <property type="match status" value="1"/>
</dbReference>
<sequence length="284" mass="30525">MRIAMLVPAPDYGWPFDWAFDNQARALRDAGAEVVAMPWTDVARLDAVDLVLPLVAWGYHLRLPKWLAFLDRAEASGMPLANAAALLRWNSDKVYLTELAEKGVPTVPTLAVDHLNEAALAAAHGVLGTDQLVIKPPVSAGAWGTFRLGPGDPVPGEVHGERMLIQPWLRSVQDEGEYSLLYFGGRYSHCVAKRPRIGDFRVQPDHGGSTEASAPPDGAFAVAEAALGVAPAATTYARIDLIRGDDGRLLLMEMELIEPALFLEGNAPAEQRFAEAVLATASAA</sequence>
<gene>
    <name evidence="1" type="ORF">GCM10022280_03790</name>
</gene>
<evidence type="ECO:0000313" key="1">
    <source>
        <dbReference type="EMBL" id="GAA4009935.1"/>
    </source>
</evidence>
<evidence type="ECO:0000313" key="2">
    <source>
        <dbReference type="Proteomes" id="UP001500235"/>
    </source>
</evidence>
<dbReference type="RefSeq" id="WP_344705705.1">
    <property type="nucleotide sequence ID" value="NZ_BAABBQ010000001.1"/>
</dbReference>
<organism evidence="1 2">
    <name type="scientific">Sphingomonas swuensis</name>
    <dbReference type="NCBI Taxonomy" id="977800"/>
    <lineage>
        <taxon>Bacteria</taxon>
        <taxon>Pseudomonadati</taxon>
        <taxon>Pseudomonadota</taxon>
        <taxon>Alphaproteobacteria</taxon>
        <taxon>Sphingomonadales</taxon>
        <taxon>Sphingomonadaceae</taxon>
        <taxon>Sphingomonas</taxon>
    </lineage>
</organism>